<dbReference type="PANTHER" id="PTHR10270">
    <property type="entry name" value="SOX TRANSCRIPTION FACTOR"/>
    <property type="match status" value="1"/>
</dbReference>
<dbReference type="GO" id="GO:0007548">
    <property type="term" value="P:sex differentiation"/>
    <property type="evidence" value="ECO:0007669"/>
    <property type="project" value="UniProtKB-KW"/>
</dbReference>
<evidence type="ECO:0000256" key="12">
    <source>
        <dbReference type="ARBA" id="ARBA00045821"/>
    </source>
</evidence>
<evidence type="ECO:0000256" key="3">
    <source>
        <dbReference type="ARBA" id="ARBA00019052"/>
    </source>
</evidence>
<dbReference type="PRINTS" id="PR00886">
    <property type="entry name" value="HIGHMOBLTY12"/>
</dbReference>
<feature type="region of interest" description="Disordered" evidence="14">
    <location>
        <begin position="57"/>
        <end position="105"/>
    </location>
</feature>
<keyword evidence="7 13" id="KW-0238">DNA-binding</keyword>
<proteinExistence type="inferred from homology"/>
<comment type="function">
    <text evidence="12">Transcriptional regulator that controls a genetic switch in male development. It is necessary and sufficient for initiating male sex determination by directing the development of supporting cell precursors (pre-Sertoli cells) as Sertoli rather than granulosa cells. Involved in different aspects of gene regulation including promoter activation or repression. Binds to the DNA consensus sequence 5'-[AT]AACAA[AT]-3'. SRY HMG box recognizes DNA by partial intercalation in the minor groove and promotes DNA bending. Also involved in pre-mRNA splicing. In male adult brain involved in the maintenance of motor functions of dopaminergic neurons.</text>
</comment>
<name>A0A3M6TXC8_POCDA</name>
<dbReference type="SUPFAM" id="SSF47095">
    <property type="entry name" value="HMG-box"/>
    <property type="match status" value="1"/>
</dbReference>
<dbReference type="PANTHER" id="PTHR10270:SF161">
    <property type="entry name" value="SEX-DETERMINING REGION Y PROTEIN"/>
    <property type="match status" value="1"/>
</dbReference>
<evidence type="ECO:0000256" key="13">
    <source>
        <dbReference type="PROSITE-ProRule" id="PRU00267"/>
    </source>
</evidence>
<dbReference type="GO" id="GO:0005516">
    <property type="term" value="F:calmodulin binding"/>
    <property type="evidence" value="ECO:0007669"/>
    <property type="project" value="UniProtKB-KW"/>
</dbReference>
<keyword evidence="9" id="KW-0804">Transcription</keyword>
<dbReference type="InterPro" id="IPR036910">
    <property type="entry name" value="HMG_box_dom_sf"/>
</dbReference>
<dbReference type="GO" id="GO:0016607">
    <property type="term" value="C:nuclear speck"/>
    <property type="evidence" value="ECO:0007669"/>
    <property type="project" value="UniProtKB-SubCell"/>
</dbReference>
<dbReference type="GO" id="GO:0000978">
    <property type="term" value="F:RNA polymerase II cis-regulatory region sequence-specific DNA binding"/>
    <property type="evidence" value="ECO:0007669"/>
    <property type="project" value="TreeGrafter"/>
</dbReference>
<feature type="compositionally biased region" description="Basic and acidic residues" evidence="14">
    <location>
        <begin position="57"/>
        <end position="70"/>
    </location>
</feature>
<dbReference type="Pfam" id="PF00505">
    <property type="entry name" value="HMG_box"/>
    <property type="match status" value="1"/>
</dbReference>
<sequence>MESSAHVKRPMNCFMVWSREKRYHILKEHPGINNAEVSKALGAAWRKLSEEDKEPYVEEARRLTEQHKMDNPGYKYQPKRRKPKRKRKTDKKIVPSTTSLKQIDTRKSSSEKIHFPFKMWSESHTSLLDDVGGRPSVLLPPHLSVSCLPPTFQKGTTHEWCSCHNLFPAPHCYLPWAGGMSEHFYNVESTSCFRIFNLQGKPLIRHRADSIFNPYKM</sequence>
<evidence type="ECO:0000256" key="7">
    <source>
        <dbReference type="ARBA" id="ARBA00023125"/>
    </source>
</evidence>
<keyword evidence="17" id="KW-1185">Reference proteome</keyword>
<dbReference type="PROSITE" id="PS50118">
    <property type="entry name" value="HMG_BOX_2"/>
    <property type="match status" value="1"/>
</dbReference>
<dbReference type="InterPro" id="IPR050140">
    <property type="entry name" value="SRY-related_HMG-box_TF-like"/>
</dbReference>
<keyword evidence="5" id="KW-0112">Calmodulin-binding</keyword>
<dbReference type="GO" id="GO:0001228">
    <property type="term" value="F:DNA-binding transcription activator activity, RNA polymerase II-specific"/>
    <property type="evidence" value="ECO:0007669"/>
    <property type="project" value="TreeGrafter"/>
</dbReference>
<dbReference type="AlphaFoldDB" id="A0A3M6TXC8"/>
<evidence type="ECO:0000259" key="15">
    <source>
        <dbReference type="PROSITE" id="PS50118"/>
    </source>
</evidence>
<accession>A0A3M6TXC8</accession>
<comment type="subcellular location">
    <subcellularLocation>
        <location evidence="1">Nucleus speckle</location>
    </subcellularLocation>
</comment>
<evidence type="ECO:0000256" key="5">
    <source>
        <dbReference type="ARBA" id="ARBA00022860"/>
    </source>
</evidence>
<comment type="caution">
    <text evidence="16">The sequence shown here is derived from an EMBL/GenBank/DDBJ whole genome shotgun (WGS) entry which is preliminary data.</text>
</comment>
<dbReference type="GO" id="GO:0030154">
    <property type="term" value="P:cell differentiation"/>
    <property type="evidence" value="ECO:0007669"/>
    <property type="project" value="UniProtKB-KW"/>
</dbReference>
<evidence type="ECO:0000256" key="9">
    <source>
        <dbReference type="ARBA" id="ARBA00023163"/>
    </source>
</evidence>
<dbReference type="SMART" id="SM00398">
    <property type="entry name" value="HMG"/>
    <property type="match status" value="1"/>
</dbReference>
<dbReference type="CDD" id="cd22004">
    <property type="entry name" value="HMG-box_SOX"/>
    <property type="match status" value="1"/>
</dbReference>
<feature type="domain" description="HMG box" evidence="15">
    <location>
        <begin position="7"/>
        <end position="75"/>
    </location>
</feature>
<keyword evidence="6" id="KW-0726">Sexual differentiation</keyword>
<evidence type="ECO:0000256" key="4">
    <source>
        <dbReference type="ARBA" id="ARBA00022782"/>
    </source>
</evidence>
<evidence type="ECO:0000313" key="17">
    <source>
        <dbReference type="Proteomes" id="UP000275408"/>
    </source>
</evidence>
<evidence type="ECO:0000256" key="10">
    <source>
        <dbReference type="ARBA" id="ARBA00023242"/>
    </source>
</evidence>
<dbReference type="Gene3D" id="1.10.30.10">
    <property type="entry name" value="High mobility group box domain"/>
    <property type="match status" value="1"/>
</dbReference>
<evidence type="ECO:0000256" key="2">
    <source>
        <dbReference type="ARBA" id="ARBA00005998"/>
    </source>
</evidence>
<evidence type="ECO:0000256" key="1">
    <source>
        <dbReference type="ARBA" id="ARBA00004324"/>
    </source>
</evidence>
<reference evidence="16 17" key="1">
    <citation type="journal article" date="2018" name="Sci. Rep.">
        <title>Comparative analysis of the Pocillopora damicornis genome highlights role of immune system in coral evolution.</title>
        <authorList>
            <person name="Cunning R."/>
            <person name="Bay R.A."/>
            <person name="Gillette P."/>
            <person name="Baker A.C."/>
            <person name="Traylor-Knowles N."/>
        </authorList>
    </citation>
    <scope>NUCLEOTIDE SEQUENCE [LARGE SCALE GENOMIC DNA]</scope>
    <source>
        <strain evidence="16">RSMAS</strain>
        <tissue evidence="16">Whole animal</tissue>
    </source>
</reference>
<dbReference type="STRING" id="46731.A0A3M6TXC8"/>
<dbReference type="EMBL" id="RCHS01002737">
    <property type="protein sequence ID" value="RMX46016.1"/>
    <property type="molecule type" value="Genomic_DNA"/>
</dbReference>
<gene>
    <name evidence="16" type="ORF">pdam_00002002</name>
</gene>
<evidence type="ECO:0000256" key="8">
    <source>
        <dbReference type="ARBA" id="ARBA00023159"/>
    </source>
</evidence>
<evidence type="ECO:0000313" key="16">
    <source>
        <dbReference type="EMBL" id="RMX46016.1"/>
    </source>
</evidence>
<evidence type="ECO:0000256" key="14">
    <source>
        <dbReference type="SAM" id="MobiDB-lite"/>
    </source>
</evidence>
<evidence type="ECO:0000256" key="6">
    <source>
        <dbReference type="ARBA" id="ARBA00022928"/>
    </source>
</evidence>
<dbReference type="Proteomes" id="UP000275408">
    <property type="component" value="Unassembled WGS sequence"/>
</dbReference>
<feature type="DNA-binding region" description="HMG box" evidence="13">
    <location>
        <begin position="7"/>
        <end position="75"/>
    </location>
</feature>
<organism evidence="16 17">
    <name type="scientific">Pocillopora damicornis</name>
    <name type="common">Cauliflower coral</name>
    <name type="synonym">Millepora damicornis</name>
    <dbReference type="NCBI Taxonomy" id="46731"/>
    <lineage>
        <taxon>Eukaryota</taxon>
        <taxon>Metazoa</taxon>
        <taxon>Cnidaria</taxon>
        <taxon>Anthozoa</taxon>
        <taxon>Hexacorallia</taxon>
        <taxon>Scleractinia</taxon>
        <taxon>Astrocoeniina</taxon>
        <taxon>Pocilloporidae</taxon>
        <taxon>Pocillopora</taxon>
    </lineage>
</organism>
<dbReference type="OrthoDB" id="6247875at2759"/>
<keyword evidence="4" id="KW-0221">Differentiation</keyword>
<keyword evidence="10 13" id="KW-0539">Nucleus</keyword>
<comment type="similarity">
    <text evidence="2">Belongs to the SRY family.</text>
</comment>
<keyword evidence="8" id="KW-0010">Activator</keyword>
<feature type="compositionally biased region" description="Basic residues" evidence="14">
    <location>
        <begin position="77"/>
        <end position="90"/>
    </location>
</feature>
<protein>
    <recommendedName>
        <fullName evidence="3">Sex-determining region Y protein</fullName>
    </recommendedName>
    <alternativeName>
        <fullName evidence="11">Testis-determining factor</fullName>
    </alternativeName>
</protein>
<dbReference type="FunFam" id="1.10.30.10:FF:000002">
    <property type="entry name" value="transcription factor Sox-2"/>
    <property type="match status" value="1"/>
</dbReference>
<evidence type="ECO:0000256" key="11">
    <source>
        <dbReference type="ARBA" id="ARBA00032498"/>
    </source>
</evidence>
<dbReference type="InterPro" id="IPR009071">
    <property type="entry name" value="HMG_box_dom"/>
</dbReference>